<dbReference type="Proteomes" id="UP000887580">
    <property type="component" value="Unplaced"/>
</dbReference>
<evidence type="ECO:0000313" key="1">
    <source>
        <dbReference type="Proteomes" id="UP000887580"/>
    </source>
</evidence>
<evidence type="ECO:0000313" key="2">
    <source>
        <dbReference type="WBParaSite" id="PS1159_v2.g12908.t1"/>
    </source>
</evidence>
<reference evidence="2" key="1">
    <citation type="submission" date="2022-11" db="UniProtKB">
        <authorList>
            <consortium name="WormBaseParasite"/>
        </authorList>
    </citation>
    <scope>IDENTIFICATION</scope>
</reference>
<sequence length="480" mass="53908">MRDFAAVDTEAYPVVKKAFKIHERPLLGFSYYYNPELDRNVLVSVANDSVKTWSIASFGDELDLMPLQEYNKIRCGSQAFDISPDGKCIIVVDTMNVLHVIREDEKRNLDGTIIDEGLMQILFCKFTPNKERIFSINFIRGMQAFDFDGQNVIREKLERKSSVSAVNFSPTGKYLGIGFDFGAFEIRNGETWELICRVEDIHKKKIRVVEFSHDDENILIGCDDKTLTLHTIFQLTTSKIQSFSYHLGPILSASIDYSQNSSQFCSASADLKVILWDAVNGTPLHIFQKCFDEQVVTAVNFSLNGRYLFSGTANGHIIVHKMSNFVEEPPFQEDIEMDEVKEVVEDYGEEGADFIPNDEQQFEISEDEEDVGKNLKDFDLSDSDLEDSAAKDEEEEEGETLASPAIVEDANDSAPASVKTENEQEENPQSPFLSNSNPTSVKTETEQNPQSPPLSPDNESEVAAEAEKSENGDIPMSPDE</sequence>
<protein>
    <submittedName>
        <fullName evidence="2">Uncharacterized protein</fullName>
    </submittedName>
</protein>
<proteinExistence type="predicted"/>
<organism evidence="1 2">
    <name type="scientific">Panagrolaimus sp. PS1159</name>
    <dbReference type="NCBI Taxonomy" id="55785"/>
    <lineage>
        <taxon>Eukaryota</taxon>
        <taxon>Metazoa</taxon>
        <taxon>Ecdysozoa</taxon>
        <taxon>Nematoda</taxon>
        <taxon>Chromadorea</taxon>
        <taxon>Rhabditida</taxon>
        <taxon>Tylenchina</taxon>
        <taxon>Panagrolaimomorpha</taxon>
        <taxon>Panagrolaimoidea</taxon>
        <taxon>Panagrolaimidae</taxon>
        <taxon>Panagrolaimus</taxon>
    </lineage>
</organism>
<name>A0AC35F2F7_9BILA</name>
<dbReference type="WBParaSite" id="PS1159_v2.g12908.t1">
    <property type="protein sequence ID" value="PS1159_v2.g12908.t1"/>
    <property type="gene ID" value="PS1159_v2.g12908"/>
</dbReference>
<accession>A0AC35F2F7</accession>